<dbReference type="EMBL" id="LILB01000001">
    <property type="protein sequence ID" value="KOO51021.1"/>
    <property type="molecule type" value="Genomic_DNA"/>
</dbReference>
<evidence type="ECO:0000313" key="3">
    <source>
        <dbReference type="EMBL" id="KOO51021.1"/>
    </source>
</evidence>
<gene>
    <name evidence="3" type="ORF">AMD00_00435</name>
</gene>
<evidence type="ECO:0008006" key="5">
    <source>
        <dbReference type="Google" id="ProtNLM"/>
    </source>
</evidence>
<dbReference type="GO" id="GO:0008773">
    <property type="term" value="F:[protein-PII] uridylyltransferase activity"/>
    <property type="evidence" value="ECO:0007669"/>
    <property type="project" value="InterPro"/>
</dbReference>
<dbReference type="Pfam" id="PF03445">
    <property type="entry name" value="DUF294"/>
    <property type="match status" value="1"/>
</dbReference>
<feature type="domain" description="Protein-PII uridylyltransferase N-terminal" evidence="1">
    <location>
        <begin position="29"/>
        <end position="141"/>
    </location>
</feature>
<dbReference type="CDD" id="cd05401">
    <property type="entry name" value="NT_GlnE_GlnD_like"/>
    <property type="match status" value="1"/>
</dbReference>
<protein>
    <recommendedName>
        <fullName evidence="5">CBS domain-containing protein</fullName>
    </recommendedName>
</protein>
<sequence length="324" mass="37793">METDVRTYESIKEWKDKNIASFLDDTDSLNKFHDQVMSKVFDLAISRVNKGSPPCEFSWFITGSGGRCEQGVISDQDHGLIYEISNVENDIYFKKLGEEVSYGPFIVGYPYCQGNVMSSNSLWCKSKHEWKEQLLKWMEDESWDAIRYLQIFYDARVLTGRNSYVEELKMVIYEYQLKHHTVLKRFMENVTHVKNVIGPLGQILVEQHGLYQGSVNLKYAAFLPYVNAIRLLSIKEGVYETSTLDRMNCLKQTKGYSKALNGCEDNFLTLLKYRLTLFQVESYTDTHYLNIESLHKEQRKEIKRILKDGKKLHDYMIALIEKGC</sequence>
<reference evidence="4" key="1">
    <citation type="submission" date="2015-08" db="EMBL/GenBank/DDBJ databases">
        <title>Fjat-10028 dsm 16317.</title>
        <authorList>
            <person name="Liu B."/>
            <person name="Wang J."/>
            <person name="Zhu Y."/>
            <person name="Liu G."/>
            <person name="Chen Q."/>
            <person name="Chen Z."/>
            <person name="Lan J."/>
            <person name="Che J."/>
            <person name="Ge C."/>
            <person name="Shi H."/>
            <person name="Pan Z."/>
            <person name="Liu X."/>
        </authorList>
    </citation>
    <scope>NUCLEOTIDE SEQUENCE [LARGE SCALE GENOMIC DNA]</scope>
    <source>
        <strain evidence="4">DSM 16317</strain>
    </source>
</reference>
<dbReference type="STRING" id="263475.AMD00_00435"/>
<dbReference type="OrthoDB" id="9810963at2"/>
<evidence type="ECO:0000313" key="4">
    <source>
        <dbReference type="Proteomes" id="UP000036867"/>
    </source>
</evidence>
<accession>A0A0M0LJ67</accession>
<feature type="domain" description="DUF294" evidence="2">
    <location>
        <begin position="182"/>
        <end position="315"/>
    </location>
</feature>
<dbReference type="GeneID" id="301134591"/>
<name>A0A0M0LJ67_9BACL</name>
<dbReference type="Pfam" id="PF10335">
    <property type="entry name" value="DUF294_C"/>
    <property type="match status" value="1"/>
</dbReference>
<dbReference type="Proteomes" id="UP000036867">
    <property type="component" value="Unassembled WGS sequence"/>
</dbReference>
<dbReference type="InterPro" id="IPR005105">
    <property type="entry name" value="GlnD_Uridyltrans_N"/>
</dbReference>
<evidence type="ECO:0000259" key="2">
    <source>
        <dbReference type="Pfam" id="PF10335"/>
    </source>
</evidence>
<organism evidence="3 4">
    <name type="scientific">Viridibacillus arvi</name>
    <dbReference type="NCBI Taxonomy" id="263475"/>
    <lineage>
        <taxon>Bacteria</taxon>
        <taxon>Bacillati</taxon>
        <taxon>Bacillota</taxon>
        <taxon>Bacilli</taxon>
        <taxon>Bacillales</taxon>
        <taxon>Caryophanaceae</taxon>
        <taxon>Viridibacillus</taxon>
    </lineage>
</organism>
<dbReference type="RefSeq" id="WP_053415136.1">
    <property type="nucleotide sequence ID" value="NZ_LILB01000001.1"/>
</dbReference>
<dbReference type="PATRIC" id="fig|263475.3.peg.387"/>
<proteinExistence type="predicted"/>
<evidence type="ECO:0000259" key="1">
    <source>
        <dbReference type="Pfam" id="PF03445"/>
    </source>
</evidence>
<dbReference type="InterPro" id="IPR018821">
    <property type="entry name" value="DUF294_put_nucleoTrafse_sb-bd"/>
</dbReference>
<dbReference type="AlphaFoldDB" id="A0A0M0LJ67"/>
<keyword evidence="4" id="KW-1185">Reference proteome</keyword>
<comment type="caution">
    <text evidence="3">The sequence shown here is derived from an EMBL/GenBank/DDBJ whole genome shotgun (WGS) entry which is preliminary data.</text>
</comment>